<dbReference type="Proteomes" id="UP000258673">
    <property type="component" value="Unassembled WGS sequence"/>
</dbReference>
<organism evidence="1 2">
    <name type="scientific">Klebsiella pneumoniae</name>
    <dbReference type="NCBI Taxonomy" id="573"/>
    <lineage>
        <taxon>Bacteria</taxon>
        <taxon>Pseudomonadati</taxon>
        <taxon>Pseudomonadota</taxon>
        <taxon>Gammaproteobacteria</taxon>
        <taxon>Enterobacterales</taxon>
        <taxon>Enterobacteriaceae</taxon>
        <taxon>Klebsiella/Raoultella group</taxon>
        <taxon>Klebsiella</taxon>
        <taxon>Klebsiella pneumoniae complex</taxon>
    </lineage>
</organism>
<protein>
    <submittedName>
        <fullName evidence="1">Uncharacterized protein</fullName>
    </submittedName>
</protein>
<gene>
    <name evidence="1" type="ORF">SAMEA3515122_02038</name>
</gene>
<reference evidence="1 2" key="1">
    <citation type="submission" date="2018-08" db="EMBL/GenBank/DDBJ databases">
        <authorList>
            <consortium name="Pathogen Informatics"/>
        </authorList>
    </citation>
    <scope>NUCLEOTIDE SEQUENCE [LARGE SCALE GENOMIC DNA]</scope>
    <source>
        <strain evidence="1 2">EuSCAPE_IT093</strain>
    </source>
</reference>
<sequence>MSRHYFRRPIAEHISNIRSELAKVPAEKRLHVIAEALYDMNPTGADEVIRASCGCYEWDISMDYRSADVRYADKNKQEVPHDN</sequence>
<evidence type="ECO:0000313" key="2">
    <source>
        <dbReference type="Proteomes" id="UP000258673"/>
    </source>
</evidence>
<evidence type="ECO:0000313" key="1">
    <source>
        <dbReference type="EMBL" id="SYH31145.1"/>
    </source>
</evidence>
<proteinExistence type="predicted"/>
<dbReference type="AlphaFoldDB" id="A0A9Q8BXJ5"/>
<name>A0A9Q8BXJ5_KLEPN</name>
<comment type="caution">
    <text evidence="1">The sequence shown here is derived from an EMBL/GenBank/DDBJ whole genome shotgun (WGS) entry which is preliminary data.</text>
</comment>
<accession>A0A9Q8BXJ5</accession>
<dbReference type="EMBL" id="UKUT01000003">
    <property type="protein sequence ID" value="SYH31145.1"/>
    <property type="molecule type" value="Genomic_DNA"/>
</dbReference>